<dbReference type="OrthoDB" id="5520897at2"/>
<feature type="transmembrane region" description="Helical" evidence="1">
    <location>
        <begin position="127"/>
        <end position="150"/>
    </location>
</feature>
<feature type="transmembrane region" description="Helical" evidence="1">
    <location>
        <begin position="189"/>
        <end position="209"/>
    </location>
</feature>
<keyword evidence="1" id="KW-0472">Membrane</keyword>
<dbReference type="GO" id="GO:0019645">
    <property type="term" value="P:anaerobic electron transport chain"/>
    <property type="evidence" value="ECO:0007669"/>
    <property type="project" value="InterPro"/>
</dbReference>
<proteinExistence type="predicted"/>
<dbReference type="PANTHER" id="PTHR38095:SF1">
    <property type="entry name" value="ANAEROBIC DIMETHYL SULFOXIDE REDUCTASE CHAIN YNFH"/>
    <property type="match status" value="1"/>
</dbReference>
<feature type="transmembrane region" description="Helical" evidence="1">
    <location>
        <begin position="265"/>
        <end position="284"/>
    </location>
</feature>
<keyword evidence="1" id="KW-0812">Transmembrane</keyword>
<dbReference type="InterPro" id="IPR007059">
    <property type="entry name" value="DmsC"/>
</dbReference>
<dbReference type="GO" id="GO:0005886">
    <property type="term" value="C:plasma membrane"/>
    <property type="evidence" value="ECO:0007669"/>
    <property type="project" value="TreeGrafter"/>
</dbReference>
<sequence>MHPAFSVIFLTTLIGAGQGLYLAMVTGQLYAIARFLPAQSEHFYALGSLVALLLLGAGLAASFFHLGRPERAWRAIAMWRTSWLSREVIVLPIVMVLVFAYGMAHWLNWTRPLFQLGEALQVDLTLLLGVLGTLASLALFICTAMIYAAVRFLQEWHTPFTVTNFLFLGTASGFMLAAAYSAYLGNPLVTFYGTWAVILTLAGLVSRLAHLHRNARLKPKSTPQTAIGVRHATLVQKAQGATGGSFNTREFFHGQSQSLVERLRVLYLVLVFPVPILLIGLSYLSASSSLPIIAFCIQFLGLLIERWSFFAEARHPQNLYYQSVA</sequence>
<feature type="transmembrane region" description="Helical" evidence="1">
    <location>
        <begin position="162"/>
        <end position="183"/>
    </location>
</feature>
<feature type="transmembrane region" description="Helical" evidence="1">
    <location>
        <begin position="290"/>
        <end position="309"/>
    </location>
</feature>
<evidence type="ECO:0000313" key="2">
    <source>
        <dbReference type="EMBL" id="QGU32118.1"/>
    </source>
</evidence>
<feature type="transmembrane region" description="Helical" evidence="1">
    <location>
        <begin position="43"/>
        <end position="67"/>
    </location>
</feature>
<feature type="transmembrane region" description="Helical" evidence="1">
    <location>
        <begin position="88"/>
        <end position="107"/>
    </location>
</feature>
<dbReference type="GO" id="GO:0009390">
    <property type="term" value="C:dimethyl sulfoxide reductase complex"/>
    <property type="evidence" value="ECO:0007669"/>
    <property type="project" value="TreeGrafter"/>
</dbReference>
<accession>A0A6I6E6I0</accession>
<protein>
    <submittedName>
        <fullName evidence="2">DMSO reductase</fullName>
    </submittedName>
</protein>
<dbReference type="Pfam" id="PF04976">
    <property type="entry name" value="DmsC"/>
    <property type="match status" value="1"/>
</dbReference>
<keyword evidence="3" id="KW-1185">Reference proteome</keyword>
<dbReference type="GO" id="GO:0009389">
    <property type="term" value="F:dimethyl sulfoxide reductase activity"/>
    <property type="evidence" value="ECO:0007669"/>
    <property type="project" value="TreeGrafter"/>
</dbReference>
<keyword evidence="1" id="KW-1133">Transmembrane helix</keyword>
<dbReference type="RefSeq" id="WP_153974317.1">
    <property type="nucleotide sequence ID" value="NZ_CP039268.1"/>
</dbReference>
<dbReference type="EMBL" id="CP039268">
    <property type="protein sequence ID" value="QGU32118.1"/>
    <property type="molecule type" value="Genomic_DNA"/>
</dbReference>
<organism evidence="2 3">
    <name type="scientific">Thermochromatium tepidum ATCC 43061</name>
    <dbReference type="NCBI Taxonomy" id="316276"/>
    <lineage>
        <taxon>Bacteria</taxon>
        <taxon>Pseudomonadati</taxon>
        <taxon>Pseudomonadota</taxon>
        <taxon>Gammaproteobacteria</taxon>
        <taxon>Chromatiales</taxon>
        <taxon>Chromatiaceae</taxon>
        <taxon>Thermochromatium</taxon>
    </lineage>
</organism>
<dbReference type="KEGG" id="ttp:E6P07_03395"/>
<evidence type="ECO:0000313" key="3">
    <source>
        <dbReference type="Proteomes" id="UP000426424"/>
    </source>
</evidence>
<dbReference type="PANTHER" id="PTHR38095">
    <property type="entry name" value="ANAEROBIC DIMETHYL SULFOXIDE REDUCTASE CHAIN YNFH"/>
    <property type="match status" value="1"/>
</dbReference>
<reference evidence="2 3" key="1">
    <citation type="submission" date="2019-12" db="EMBL/GenBank/DDBJ databases">
        <title>The complete genome of the thermophilic, anoxygenic phototrophic gammaproteobacterium Thermochromatium tepidum.</title>
        <authorList>
            <person name="Sattley W.M."/>
            <person name="Swingley W.D."/>
            <person name="Burchell B.M."/>
            <person name="Gurbani S.A."/>
            <person name="Kujawa C.M."/>
            <person name="Nuccio D.A."/>
            <person name="Schladweiler J."/>
            <person name="Shaffer K.N."/>
            <person name="Stokes L.M."/>
            <person name="Touchman J.W."/>
            <person name="Blankenship R.E."/>
            <person name="Madigan M.T."/>
        </authorList>
    </citation>
    <scope>NUCLEOTIDE SEQUENCE [LARGE SCALE GENOMIC DNA]</scope>
    <source>
        <strain evidence="2 3">ATCC 43061</strain>
    </source>
</reference>
<dbReference type="AlphaFoldDB" id="A0A6I6E6I0"/>
<gene>
    <name evidence="2" type="ORF">E6P07_03395</name>
</gene>
<name>A0A6I6E6I0_THETI</name>
<dbReference type="Proteomes" id="UP000426424">
    <property type="component" value="Chromosome"/>
</dbReference>
<evidence type="ECO:0000256" key="1">
    <source>
        <dbReference type="SAM" id="Phobius"/>
    </source>
</evidence>